<keyword evidence="1" id="KW-0732">Signal</keyword>
<dbReference type="RefSeq" id="WP_185788833.1">
    <property type="nucleotide sequence ID" value="NZ_JACLCP010000002.1"/>
</dbReference>
<dbReference type="AlphaFoldDB" id="A0A842IQ38"/>
<name>A0A842IQ38_9FLAO</name>
<evidence type="ECO:0000256" key="1">
    <source>
        <dbReference type="SAM" id="SignalP"/>
    </source>
</evidence>
<reference evidence="3" key="1">
    <citation type="submission" date="2020-08" db="EMBL/GenBank/DDBJ databases">
        <title>Winogradskyella ouciana sp. nov., isolated from the hadal seawater of the Mariana Trench.</title>
        <authorList>
            <person name="He X."/>
        </authorList>
    </citation>
    <scope>NUCLEOTIDE SEQUENCE [LARGE SCALE GENOMIC DNA]</scope>
    <source>
        <strain evidence="3">KCTC 52348</strain>
    </source>
</reference>
<dbReference type="InterPro" id="IPR050491">
    <property type="entry name" value="AmpC-like"/>
</dbReference>
<evidence type="ECO:0000259" key="2">
    <source>
        <dbReference type="Pfam" id="PF00144"/>
    </source>
</evidence>
<gene>
    <name evidence="3" type="ORF">H7F21_08450</name>
</gene>
<dbReference type="InterPro" id="IPR012338">
    <property type="entry name" value="Beta-lactam/transpept-like"/>
</dbReference>
<dbReference type="Gene3D" id="3.40.710.10">
    <property type="entry name" value="DD-peptidase/beta-lactamase superfamily"/>
    <property type="match status" value="1"/>
</dbReference>
<sequence>MKTNLLTIFAFFFSIAVFGQNNKLNDSLRNAVDEKVSSFIKQKKVPGMAIAMFDEGRISLKKGYGFSNLKVREPITSTTGFNIGSISKLFTAFGVMKLVEDGKIDLDEPIEVYLTRWKLPSSGYDTSKVTIRHLLSHTAGISVHGYPGFINKDALPSLEASLNGKNGPARNDEKVEIILEPQTKFKYSGGGYTILQLIIEEVTKKSFENFMAETIFNPLKMDNSSFDVDKTMLEKSAVPYDENMQELPFEYFTAKAAAGLQTTLEDFVLFVNDILHNHSIVSEKTLEHMLTPTLKSQGVYGLGFRVLKFGPMEFKGHAGSNTGWQSGFFLDFTTKSGLIMMTNGDKGDAVLKNTLKTWATLKYRK</sequence>
<dbReference type="PANTHER" id="PTHR46825:SF12">
    <property type="entry name" value="PENICILLIN-BINDING PROTEIN 4"/>
    <property type="match status" value="1"/>
</dbReference>
<protein>
    <submittedName>
        <fullName evidence="3">Beta-lactamase family protein</fullName>
    </submittedName>
</protein>
<dbReference type="Proteomes" id="UP000533900">
    <property type="component" value="Unassembled WGS sequence"/>
</dbReference>
<feature type="signal peptide" evidence="1">
    <location>
        <begin position="1"/>
        <end position="19"/>
    </location>
</feature>
<organism evidence="3 4">
    <name type="scientific">Winogradskyella flava</name>
    <dbReference type="NCBI Taxonomy" id="1884876"/>
    <lineage>
        <taxon>Bacteria</taxon>
        <taxon>Pseudomonadati</taxon>
        <taxon>Bacteroidota</taxon>
        <taxon>Flavobacteriia</taxon>
        <taxon>Flavobacteriales</taxon>
        <taxon>Flavobacteriaceae</taxon>
        <taxon>Winogradskyella</taxon>
    </lineage>
</organism>
<feature type="chain" id="PRO_5032704005" evidence="1">
    <location>
        <begin position="20"/>
        <end position="365"/>
    </location>
</feature>
<accession>A0A842IQ38</accession>
<dbReference type="PANTHER" id="PTHR46825">
    <property type="entry name" value="D-ALANYL-D-ALANINE-CARBOXYPEPTIDASE/ENDOPEPTIDASE AMPH"/>
    <property type="match status" value="1"/>
</dbReference>
<evidence type="ECO:0000313" key="4">
    <source>
        <dbReference type="Proteomes" id="UP000533900"/>
    </source>
</evidence>
<proteinExistence type="predicted"/>
<feature type="domain" description="Beta-lactamase-related" evidence="2">
    <location>
        <begin position="32"/>
        <end position="352"/>
    </location>
</feature>
<dbReference type="EMBL" id="JACLCP010000002">
    <property type="protein sequence ID" value="MBC2845120.1"/>
    <property type="molecule type" value="Genomic_DNA"/>
</dbReference>
<comment type="caution">
    <text evidence="3">The sequence shown here is derived from an EMBL/GenBank/DDBJ whole genome shotgun (WGS) entry which is preliminary data.</text>
</comment>
<keyword evidence="4" id="KW-1185">Reference proteome</keyword>
<dbReference type="InterPro" id="IPR001466">
    <property type="entry name" value="Beta-lactam-related"/>
</dbReference>
<dbReference type="SUPFAM" id="SSF56601">
    <property type="entry name" value="beta-lactamase/transpeptidase-like"/>
    <property type="match status" value="1"/>
</dbReference>
<evidence type="ECO:0000313" key="3">
    <source>
        <dbReference type="EMBL" id="MBC2845120.1"/>
    </source>
</evidence>
<dbReference type="Pfam" id="PF00144">
    <property type="entry name" value="Beta-lactamase"/>
    <property type="match status" value="1"/>
</dbReference>